<dbReference type="PANTHER" id="PTHR20842">
    <property type="entry name" value="PROTEASE S51 ALPHA-ASPARTYL DIPEPTIDASE"/>
    <property type="match status" value="1"/>
</dbReference>
<dbReference type="InterPro" id="IPR005320">
    <property type="entry name" value="Peptidase_S51"/>
</dbReference>
<dbReference type="PANTHER" id="PTHR20842:SF0">
    <property type="entry name" value="ALPHA-ASPARTYL DIPEPTIDASE"/>
    <property type="match status" value="1"/>
</dbReference>
<gene>
    <name evidence="5" type="ORF">WMO64_03205</name>
</gene>
<dbReference type="InterPro" id="IPR029062">
    <property type="entry name" value="Class_I_gatase-like"/>
</dbReference>
<evidence type="ECO:0000313" key="6">
    <source>
        <dbReference type="Proteomes" id="UP001464378"/>
    </source>
</evidence>
<organism evidence="5 6">
    <name type="scientific">Pseudoflavonifractor intestinihominis</name>
    <dbReference type="NCBI Taxonomy" id="3133171"/>
    <lineage>
        <taxon>Bacteria</taxon>
        <taxon>Bacillati</taxon>
        <taxon>Bacillota</taxon>
        <taxon>Clostridia</taxon>
        <taxon>Eubacteriales</taxon>
        <taxon>Oscillospiraceae</taxon>
        <taxon>Pseudoflavonifractor</taxon>
    </lineage>
</organism>
<keyword evidence="2" id="KW-0645">Protease</keyword>
<evidence type="ECO:0000256" key="3">
    <source>
        <dbReference type="ARBA" id="ARBA00022801"/>
    </source>
</evidence>
<evidence type="ECO:0000313" key="5">
    <source>
        <dbReference type="EMBL" id="MEQ2442472.1"/>
    </source>
</evidence>
<keyword evidence="3" id="KW-0378">Hydrolase</keyword>
<dbReference type="EMBL" id="JBBMFK010000003">
    <property type="protein sequence ID" value="MEQ2442472.1"/>
    <property type="molecule type" value="Genomic_DNA"/>
</dbReference>
<sequence>MGRIVAISGGDLSSTRPLNLHAIKLSGKTNPNVLFVGTASRDADGYIASIEKEYKNLGCQVKSLCLVTKSYRNEDIDILLSWADIVYVGGGDAVSMMLVWKQHGLDEKLKEIYRKDAAVLTGLSAGAICWFNCGHSDSDSFHGNEDCHYSWADGMLNFFDYAFCPHYNEAGRESFDSMLKEKKLTGLAMENDTAFVENNGNQYFIKSNSSAKAFEIRYKNGLMEKKPIEFLV</sequence>
<reference evidence="5 6" key="1">
    <citation type="submission" date="2024-03" db="EMBL/GenBank/DDBJ databases">
        <title>Human intestinal bacterial collection.</title>
        <authorList>
            <person name="Pauvert C."/>
            <person name="Hitch T.C.A."/>
            <person name="Clavel T."/>
        </authorList>
    </citation>
    <scope>NUCLEOTIDE SEQUENCE [LARGE SCALE GENOMIC DNA]</scope>
    <source>
        <strain evidence="5 6">CLA-AP-H29</strain>
    </source>
</reference>
<dbReference type="SUPFAM" id="SSF52317">
    <property type="entry name" value="Class I glutamine amidotransferase-like"/>
    <property type="match status" value="1"/>
</dbReference>
<accession>A0ABV1E754</accession>
<keyword evidence="6" id="KW-1185">Reference proteome</keyword>
<dbReference type="Gene3D" id="3.40.50.880">
    <property type="match status" value="1"/>
</dbReference>
<name>A0ABV1E754_9FIRM</name>
<evidence type="ECO:0000256" key="2">
    <source>
        <dbReference type="ARBA" id="ARBA00022670"/>
    </source>
</evidence>
<dbReference type="Pfam" id="PF03575">
    <property type="entry name" value="Peptidase_S51"/>
    <property type="match status" value="1"/>
</dbReference>
<comment type="caution">
    <text evidence="5">The sequence shown here is derived from an EMBL/GenBank/DDBJ whole genome shotgun (WGS) entry which is preliminary data.</text>
</comment>
<keyword evidence="4" id="KW-0720">Serine protease</keyword>
<evidence type="ECO:0000256" key="4">
    <source>
        <dbReference type="ARBA" id="ARBA00022825"/>
    </source>
</evidence>
<comment type="similarity">
    <text evidence="1">Belongs to the peptidase S51 family.</text>
</comment>
<dbReference type="Proteomes" id="UP001464378">
    <property type="component" value="Unassembled WGS sequence"/>
</dbReference>
<dbReference type="RefSeq" id="WP_349230985.1">
    <property type="nucleotide sequence ID" value="NZ_JBBMFK010000003.1"/>
</dbReference>
<evidence type="ECO:0000256" key="1">
    <source>
        <dbReference type="ARBA" id="ARBA00006534"/>
    </source>
</evidence>
<protein>
    <submittedName>
        <fullName evidence="5">Type 1 glutamine amidotransferase-like domain-containing protein</fullName>
    </submittedName>
</protein>
<proteinExistence type="inferred from homology"/>